<evidence type="ECO:0000256" key="1">
    <source>
        <dbReference type="SAM" id="MobiDB-lite"/>
    </source>
</evidence>
<feature type="compositionally biased region" description="Basic and acidic residues" evidence="1">
    <location>
        <begin position="122"/>
        <end position="182"/>
    </location>
</feature>
<dbReference type="AlphaFoldDB" id="A0A0G4HGE7"/>
<proteinExistence type="predicted"/>
<feature type="region of interest" description="Disordered" evidence="1">
    <location>
        <begin position="71"/>
        <end position="94"/>
    </location>
</feature>
<accession>A0A0G4HGE7</accession>
<dbReference type="EMBL" id="CDMZ01002582">
    <property type="protein sequence ID" value="CEM42981.1"/>
    <property type="molecule type" value="Genomic_DNA"/>
</dbReference>
<feature type="region of interest" description="Disordered" evidence="1">
    <location>
        <begin position="118"/>
        <end position="182"/>
    </location>
</feature>
<evidence type="ECO:0000313" key="2">
    <source>
        <dbReference type="EMBL" id="CEM42981.1"/>
    </source>
</evidence>
<organism evidence="2">
    <name type="scientific">Chromera velia CCMP2878</name>
    <dbReference type="NCBI Taxonomy" id="1169474"/>
    <lineage>
        <taxon>Eukaryota</taxon>
        <taxon>Sar</taxon>
        <taxon>Alveolata</taxon>
        <taxon>Colpodellida</taxon>
        <taxon>Chromeraceae</taxon>
        <taxon>Chromera</taxon>
    </lineage>
</organism>
<feature type="compositionally biased region" description="Basic and acidic residues" evidence="1">
    <location>
        <begin position="72"/>
        <end position="81"/>
    </location>
</feature>
<sequence length="182" mass="20885">MRLKDGDFIEVTAGDVGKRKVVFRYREGEEESTSVGEGGRQVEVFLTQPPVPLPQPDGAPDHVSPPLDVWVELEREGGREDEKDESDESVQDLTDHPYFRFRSFLCVDGRLVLRRLKRKEKIKKDEGDDRGEMEGDDRRGVEGNDRGEMEGDSRGEMKGDDRMEMEGDNREENEDDKIMHSQ</sequence>
<reference evidence="2" key="1">
    <citation type="submission" date="2014-11" db="EMBL/GenBank/DDBJ databases">
        <authorList>
            <person name="Otto D Thomas"/>
            <person name="Naeem Raeece"/>
        </authorList>
    </citation>
    <scope>NUCLEOTIDE SEQUENCE</scope>
</reference>
<dbReference type="VEuPathDB" id="CryptoDB:Cvel_27186"/>
<gene>
    <name evidence="2" type="ORF">Cvel_27186</name>
</gene>
<name>A0A0G4HGE7_9ALVE</name>
<protein>
    <submittedName>
        <fullName evidence="2">Uncharacterized protein</fullName>
    </submittedName>
</protein>